<keyword evidence="5 12" id="KW-0851">Voltage-gated channel</keyword>
<feature type="domain" description="Potassium channel inwardly rectifying transmembrane" evidence="14">
    <location>
        <begin position="195"/>
        <end position="237"/>
    </location>
</feature>
<dbReference type="Proteomes" id="UP000887565">
    <property type="component" value="Unplaced"/>
</dbReference>
<keyword evidence="6 12" id="KW-0630">Potassium</keyword>
<evidence type="ECO:0000256" key="6">
    <source>
        <dbReference type="ARBA" id="ARBA00022958"/>
    </source>
</evidence>
<evidence type="ECO:0000256" key="2">
    <source>
        <dbReference type="ARBA" id="ARBA00022448"/>
    </source>
</evidence>
<dbReference type="InterPro" id="IPR013518">
    <property type="entry name" value="K_chnl_inward-rec_Kir_cyto"/>
</dbReference>
<feature type="transmembrane region" description="Helical" evidence="13">
    <location>
        <begin position="92"/>
        <end position="118"/>
    </location>
</feature>
<feature type="domain" description="Potassium channel inwardly rectifying transmembrane" evidence="14">
    <location>
        <begin position="246"/>
        <end position="293"/>
    </location>
</feature>
<evidence type="ECO:0000256" key="3">
    <source>
        <dbReference type="ARBA" id="ARBA00022538"/>
    </source>
</evidence>
<dbReference type="AlphaFoldDB" id="A0A915JJB9"/>
<evidence type="ECO:0000313" key="16">
    <source>
        <dbReference type="Proteomes" id="UP000887565"/>
    </source>
</evidence>
<dbReference type="Pfam" id="PF01007">
    <property type="entry name" value="IRK"/>
    <property type="match status" value="3"/>
</dbReference>
<dbReference type="InterPro" id="IPR040445">
    <property type="entry name" value="Kir_TM"/>
</dbReference>
<dbReference type="Gene3D" id="2.60.40.1400">
    <property type="entry name" value="G protein-activated inward rectifier potassium channel 1"/>
    <property type="match status" value="1"/>
</dbReference>
<dbReference type="Pfam" id="PF17655">
    <property type="entry name" value="IRK_C"/>
    <property type="match status" value="1"/>
</dbReference>
<keyword evidence="9 13" id="KW-0472">Membrane</keyword>
<keyword evidence="2 12" id="KW-0813">Transport</keyword>
<evidence type="ECO:0000313" key="17">
    <source>
        <dbReference type="WBParaSite" id="nRc.2.0.1.t26166-RA"/>
    </source>
</evidence>
<dbReference type="GO" id="GO:0034702">
    <property type="term" value="C:monoatomic ion channel complex"/>
    <property type="evidence" value="ECO:0007669"/>
    <property type="project" value="UniProtKB-KW"/>
</dbReference>
<feature type="domain" description="Inward rectifier potassium channel C-terminal" evidence="15">
    <location>
        <begin position="300"/>
        <end position="473"/>
    </location>
</feature>
<dbReference type="InterPro" id="IPR014756">
    <property type="entry name" value="Ig_E-set"/>
</dbReference>
<name>A0A915JJB9_ROMCU</name>
<comment type="catalytic activity">
    <reaction evidence="11">
        <text>K(+)(in) = K(+)(out)</text>
        <dbReference type="Rhea" id="RHEA:29463"/>
        <dbReference type="ChEBI" id="CHEBI:29103"/>
    </reaction>
</comment>
<comment type="subcellular location">
    <subcellularLocation>
        <location evidence="1 12">Membrane</location>
        <topology evidence="1 12">Multi-pass membrane protein</topology>
    </subcellularLocation>
</comment>
<evidence type="ECO:0000259" key="15">
    <source>
        <dbReference type="Pfam" id="PF17655"/>
    </source>
</evidence>
<comment type="similarity">
    <text evidence="12">Belongs to the inward rectifier-type potassium channel (TC 1.A.2.1) family.</text>
</comment>
<keyword evidence="8 12" id="KW-0406">Ion transport</keyword>
<evidence type="ECO:0000256" key="13">
    <source>
        <dbReference type="SAM" id="Phobius"/>
    </source>
</evidence>
<keyword evidence="3 12" id="KW-0633">Potassium transport</keyword>
<dbReference type="PANTHER" id="PTHR11767:SF51">
    <property type="entry name" value="INWARD RECTIFIER POTASSIUM CHANNEL IRK-1"/>
    <property type="match status" value="1"/>
</dbReference>
<protein>
    <submittedName>
        <fullName evidence="17">Uncharacterized protein</fullName>
    </submittedName>
</protein>
<evidence type="ECO:0000256" key="8">
    <source>
        <dbReference type="ARBA" id="ARBA00023065"/>
    </source>
</evidence>
<evidence type="ECO:0000256" key="11">
    <source>
        <dbReference type="ARBA" id="ARBA00034430"/>
    </source>
</evidence>
<dbReference type="WBParaSite" id="nRc.2.0.1.t26166-RA">
    <property type="protein sequence ID" value="nRc.2.0.1.t26166-RA"/>
    <property type="gene ID" value="nRc.2.0.1.g26166"/>
</dbReference>
<evidence type="ECO:0000256" key="4">
    <source>
        <dbReference type="ARBA" id="ARBA00022692"/>
    </source>
</evidence>
<keyword evidence="16" id="KW-1185">Reference proteome</keyword>
<evidence type="ECO:0000256" key="12">
    <source>
        <dbReference type="RuleBase" id="RU003822"/>
    </source>
</evidence>
<organism evidence="16 17">
    <name type="scientific">Romanomermis culicivorax</name>
    <name type="common">Nematode worm</name>
    <dbReference type="NCBI Taxonomy" id="13658"/>
    <lineage>
        <taxon>Eukaryota</taxon>
        <taxon>Metazoa</taxon>
        <taxon>Ecdysozoa</taxon>
        <taxon>Nematoda</taxon>
        <taxon>Enoplea</taxon>
        <taxon>Dorylaimia</taxon>
        <taxon>Mermithida</taxon>
        <taxon>Mermithoidea</taxon>
        <taxon>Mermithidae</taxon>
        <taxon>Romanomermis</taxon>
    </lineage>
</organism>
<sequence>MLPHDGVTLETSGPTRSLKSIRTWGKETLPFGTSVNRALSRLNSVYSSKSMKISRLVQKNGDCNVSHINVPRKERQYMRDIFTTLIDVPWRYILIIFASCFVISWTFFALVYFIICILHDDFERNRFNLWCNKWASEFSLSSPPLIKKLGFATRRSIFNRQVGELRHNESYWKCATNNNSTFGGAGDDGLDEFFTEEPCIANVYDFVSVFLFSVESQHTIGYGNRYIGTQTEKMVSVQVTLGYQKIQVTLGYQMQYTTTSCWSSITTLCIQSIAGLLIQSFMAGLVFAKLAGPKKRALTLIFSKFACISLRDGSLCFLVRVGDMRQTHLVEAHIRLQLIKKRVTTEGEVLPLQQYDMDVGYQLGQDRIFLVWPITICHVIGRNSPLYSCRRGDLTAAQFEIIVILEGIVESTGMTAQARTSYLPNEILWGHRFERLVTYQKQNGDYRIDYSRFHKTVEVHTPESSAEQLDSTKNSACDIRGHYYQENNQDEDNQDSDGCPIPITCSLSRNSFHYSTDSGLVTGGVSRSASGMRLDEKLLHPHLSQSQSLSSSNGSPNLAIPIPNTKKYGSRLGAQSNIMSHDNIHKQWKNSKARLAKPPEILVISASNSSLSCMNG</sequence>
<feature type="domain" description="Potassium channel inwardly rectifying transmembrane" evidence="14">
    <location>
        <begin position="57"/>
        <end position="125"/>
    </location>
</feature>
<dbReference type="FunFam" id="2.60.40.1400:FF:000001">
    <property type="entry name" value="G protein-activated inward rectifier potassium channel 2"/>
    <property type="match status" value="1"/>
</dbReference>
<keyword evidence="7 13" id="KW-1133">Transmembrane helix</keyword>
<accession>A0A915JJB9</accession>
<evidence type="ECO:0000256" key="1">
    <source>
        <dbReference type="ARBA" id="ARBA00004141"/>
    </source>
</evidence>
<dbReference type="Gene3D" id="1.10.287.70">
    <property type="match status" value="2"/>
</dbReference>
<evidence type="ECO:0000256" key="5">
    <source>
        <dbReference type="ARBA" id="ARBA00022882"/>
    </source>
</evidence>
<dbReference type="GO" id="GO:0034765">
    <property type="term" value="P:regulation of monoatomic ion transmembrane transport"/>
    <property type="evidence" value="ECO:0007669"/>
    <property type="project" value="TreeGrafter"/>
</dbReference>
<dbReference type="InterPro" id="IPR016449">
    <property type="entry name" value="K_chnl_inward-rec_Kir"/>
</dbReference>
<reference evidence="17" key="1">
    <citation type="submission" date="2022-11" db="UniProtKB">
        <authorList>
            <consortium name="WormBaseParasite"/>
        </authorList>
    </citation>
    <scope>IDENTIFICATION</scope>
</reference>
<dbReference type="InterPro" id="IPR041647">
    <property type="entry name" value="IRK_C"/>
</dbReference>
<dbReference type="GO" id="GO:0005886">
    <property type="term" value="C:plasma membrane"/>
    <property type="evidence" value="ECO:0007669"/>
    <property type="project" value="TreeGrafter"/>
</dbReference>
<dbReference type="GO" id="GO:1990573">
    <property type="term" value="P:potassium ion import across plasma membrane"/>
    <property type="evidence" value="ECO:0007669"/>
    <property type="project" value="TreeGrafter"/>
</dbReference>
<proteinExistence type="inferred from homology"/>
<dbReference type="SUPFAM" id="SSF81324">
    <property type="entry name" value="Voltage-gated potassium channels"/>
    <property type="match status" value="1"/>
</dbReference>
<keyword evidence="4 12" id="KW-0812">Transmembrane</keyword>
<evidence type="ECO:0000256" key="9">
    <source>
        <dbReference type="ARBA" id="ARBA00023136"/>
    </source>
</evidence>
<dbReference type="GO" id="GO:0005242">
    <property type="term" value="F:inward rectifier potassium channel activity"/>
    <property type="evidence" value="ECO:0007669"/>
    <property type="project" value="InterPro"/>
</dbReference>
<evidence type="ECO:0000256" key="7">
    <source>
        <dbReference type="ARBA" id="ARBA00022989"/>
    </source>
</evidence>
<dbReference type="PANTHER" id="PTHR11767">
    <property type="entry name" value="INWARD RECTIFIER POTASSIUM CHANNEL"/>
    <property type="match status" value="1"/>
</dbReference>
<evidence type="ECO:0000259" key="14">
    <source>
        <dbReference type="Pfam" id="PF01007"/>
    </source>
</evidence>
<evidence type="ECO:0000256" key="10">
    <source>
        <dbReference type="ARBA" id="ARBA00023303"/>
    </source>
</evidence>
<keyword evidence="10 12" id="KW-0407">Ion channel</keyword>
<dbReference type="SUPFAM" id="SSF81296">
    <property type="entry name" value="E set domains"/>
    <property type="match status" value="1"/>
</dbReference>